<proteinExistence type="predicted"/>
<gene>
    <name evidence="3" type="ORF">CALCODRAFT_557214</name>
</gene>
<dbReference type="EMBL" id="KV424024">
    <property type="protein sequence ID" value="KZT53985.1"/>
    <property type="molecule type" value="Genomic_DNA"/>
</dbReference>
<feature type="compositionally biased region" description="Polar residues" evidence="1">
    <location>
        <begin position="162"/>
        <end position="174"/>
    </location>
</feature>
<dbReference type="OrthoDB" id="2447764at2759"/>
<dbReference type="Gene3D" id="2.40.50.40">
    <property type="match status" value="1"/>
</dbReference>
<feature type="compositionally biased region" description="Polar residues" evidence="1">
    <location>
        <begin position="497"/>
        <end position="508"/>
    </location>
</feature>
<name>A0A165E2R9_9BASI</name>
<dbReference type="InterPro" id="IPR016197">
    <property type="entry name" value="Chromo-like_dom_sf"/>
</dbReference>
<dbReference type="Proteomes" id="UP000076842">
    <property type="component" value="Unassembled WGS sequence"/>
</dbReference>
<dbReference type="PROSITE" id="PS50013">
    <property type="entry name" value="CHROMO_2"/>
    <property type="match status" value="1"/>
</dbReference>
<feature type="region of interest" description="Disordered" evidence="1">
    <location>
        <begin position="145"/>
        <end position="186"/>
    </location>
</feature>
<protein>
    <recommendedName>
        <fullName evidence="2">Chromo domain-containing protein</fullName>
    </recommendedName>
</protein>
<feature type="compositionally biased region" description="Low complexity" evidence="1">
    <location>
        <begin position="782"/>
        <end position="799"/>
    </location>
</feature>
<feature type="compositionally biased region" description="Acidic residues" evidence="1">
    <location>
        <begin position="40"/>
        <end position="50"/>
    </location>
</feature>
<feature type="region of interest" description="Disordered" evidence="1">
    <location>
        <begin position="481"/>
        <end position="511"/>
    </location>
</feature>
<feature type="region of interest" description="Disordered" evidence="1">
    <location>
        <begin position="685"/>
        <end position="718"/>
    </location>
</feature>
<feature type="compositionally biased region" description="Basic and acidic residues" evidence="1">
    <location>
        <begin position="486"/>
        <end position="495"/>
    </location>
</feature>
<organism evidence="3 4">
    <name type="scientific">Calocera cornea HHB12733</name>
    <dbReference type="NCBI Taxonomy" id="1353952"/>
    <lineage>
        <taxon>Eukaryota</taxon>
        <taxon>Fungi</taxon>
        <taxon>Dikarya</taxon>
        <taxon>Basidiomycota</taxon>
        <taxon>Agaricomycotina</taxon>
        <taxon>Dacrymycetes</taxon>
        <taxon>Dacrymycetales</taxon>
        <taxon>Dacrymycetaceae</taxon>
        <taxon>Calocera</taxon>
    </lineage>
</organism>
<evidence type="ECO:0000313" key="4">
    <source>
        <dbReference type="Proteomes" id="UP000076842"/>
    </source>
</evidence>
<dbReference type="STRING" id="1353952.A0A165E2R9"/>
<feature type="compositionally biased region" description="Polar residues" evidence="1">
    <location>
        <begin position="453"/>
        <end position="467"/>
    </location>
</feature>
<feature type="compositionally biased region" description="Polar residues" evidence="1">
    <location>
        <begin position="12"/>
        <end position="25"/>
    </location>
</feature>
<dbReference type="InParanoid" id="A0A165E2R9"/>
<evidence type="ECO:0000313" key="3">
    <source>
        <dbReference type="EMBL" id="KZT53985.1"/>
    </source>
</evidence>
<feature type="region of interest" description="Disordered" evidence="1">
    <location>
        <begin position="448"/>
        <end position="467"/>
    </location>
</feature>
<evidence type="ECO:0000256" key="1">
    <source>
        <dbReference type="SAM" id="MobiDB-lite"/>
    </source>
</evidence>
<dbReference type="InterPro" id="IPR000953">
    <property type="entry name" value="Chromo/chromo_shadow_dom"/>
</dbReference>
<feature type="region of interest" description="Disordered" evidence="1">
    <location>
        <begin position="768"/>
        <end position="799"/>
    </location>
</feature>
<sequence>MSDLPIAPGDVQTMSDAWNDTNLLDTTGPVEPAVPTDGTADMDMDEQEDEQSYRIPRPDYIIHARASRDNQGKPDWRYRIRWEGYSPEDDTYEPRECIEGEPGGKSYLNRFWKSTGESRDVRHHDFETIVTPSQEWIDEQLRADQTPEASDIEPSEDDETLDATSTKPALSTSVPVLPKRRGRPPKKTLEAARDALGAQVNSIVEDLLTAAQHSSLPSNSSHPFKSRPSLPAVSGSQNSTIVRIPLKLWQRPARLTASTSVPLTSPSPAASKSMNLYTSFSASVPRTMNSLLASASKNPGTVTQTNTSNRTSLSTTSLGVDDTSIGSPDSDSDYPNLYALHSPRSISDDDDGPQLVPWTEPNQRPDIHHPNKEHAEPDTAIPSRAPLSERGRPQLRVSIDSLSRVDGASVVLHAVDSVSEDGERLFLSSTPSQSPRSPLTDIPSSELSEIESQEYSSNVPPASTGASNDLFADFQAFSAASSRSGRKSDGEHKPENATASHNTPSSPENHGRYVVTREELRNRAAGAVTEITERQPHLSLLSHQTSNSANHSRTDLAHRTKATDTLQASAPYPRARPEWEALSFPYDNPLHDAPATHEPNLEDLLSLMQSDNIPYTGSLDIQPLDPGVLEEFNKMSDGNALEDPAMYNNKELEEMRKALQLSTTTAPNSPATDHHADSAGELPQEHTFLTDPSSKPQNAEGAALSKSVVVRGESRHSNTPAPLALPIYDAPPQSLGQSSHVVNGAYAPILDRRGTGSAADLGERISRNVHGAQLTEPKRSIDAISASQSSQSETARSTASKGGLNQFLSGIVKKRKSTAFVPVCVASVAIKTVDDLLLGRFDILQFPVAPESGNAPSGFSFLAQDQNIELRSVVSVNVLLASGWKPDEVSSPGILKAAEDPCPRPVLDCITSDDPTIGLAEVEPGCYILLATTVAVQACPFLMQPAKSATHALDTIYVYVAKWGSLTTASVRFLSNDFRSTGNEDISMDDGEIHPQSDHWPFLEMDLVGRKRVAIFDIADTRQGDILHKVLAKHRIDVVRPDSMNVDTVFVHYKSLEHIRKLSHMTSLRASTRVDFIVFGHPNGREWSPKPLYPKSGRIFVTFTWAALAQVSADVAALEKVFNHKAIHTYIRPITLGVVRRSEKTRLRKPTGDNQTEEVSAMIMQKILGGSMGLMSSPPPFEDTDAMEDWVNTHACLEAWIKEDDQKTISDVCEDVVRSWDARENRVDLVTMVADDLISLMELPCFYTTYRRFIVIGAHEEVKEVARDDAWRIEFMTFKRILHDLPDT</sequence>
<keyword evidence="4" id="KW-1185">Reference proteome</keyword>
<dbReference type="GO" id="GO:0006338">
    <property type="term" value="P:chromatin remodeling"/>
    <property type="evidence" value="ECO:0007669"/>
    <property type="project" value="UniProtKB-ARBA"/>
</dbReference>
<feature type="compositionally biased region" description="Basic and acidic residues" evidence="1">
    <location>
        <begin position="363"/>
        <end position="377"/>
    </location>
</feature>
<reference evidence="3 4" key="1">
    <citation type="journal article" date="2016" name="Mol. Biol. Evol.">
        <title>Comparative Genomics of Early-Diverging Mushroom-Forming Fungi Provides Insights into the Origins of Lignocellulose Decay Capabilities.</title>
        <authorList>
            <person name="Nagy L.G."/>
            <person name="Riley R."/>
            <person name="Tritt A."/>
            <person name="Adam C."/>
            <person name="Daum C."/>
            <person name="Floudas D."/>
            <person name="Sun H."/>
            <person name="Yadav J.S."/>
            <person name="Pangilinan J."/>
            <person name="Larsson K.H."/>
            <person name="Matsuura K."/>
            <person name="Barry K."/>
            <person name="Labutti K."/>
            <person name="Kuo R."/>
            <person name="Ohm R.A."/>
            <person name="Bhattacharya S.S."/>
            <person name="Shirouzu T."/>
            <person name="Yoshinaga Y."/>
            <person name="Martin F.M."/>
            <person name="Grigoriev I.V."/>
            <person name="Hibbett D.S."/>
        </authorList>
    </citation>
    <scope>NUCLEOTIDE SEQUENCE [LARGE SCALE GENOMIC DNA]</scope>
    <source>
        <strain evidence="3 4">HHB12733</strain>
    </source>
</reference>
<feature type="region of interest" description="Disordered" evidence="1">
    <location>
        <begin position="295"/>
        <end position="392"/>
    </location>
</feature>
<feature type="region of interest" description="Disordered" evidence="1">
    <location>
        <begin position="214"/>
        <end position="237"/>
    </location>
</feature>
<feature type="region of interest" description="Disordered" evidence="1">
    <location>
        <begin position="1"/>
        <end position="57"/>
    </location>
</feature>
<feature type="compositionally biased region" description="Polar residues" evidence="1">
    <location>
        <begin position="214"/>
        <end position="223"/>
    </location>
</feature>
<dbReference type="SUPFAM" id="SSF54160">
    <property type="entry name" value="Chromo domain-like"/>
    <property type="match status" value="1"/>
</dbReference>
<feature type="compositionally biased region" description="Acidic residues" evidence="1">
    <location>
        <begin position="150"/>
        <end position="161"/>
    </location>
</feature>
<feature type="compositionally biased region" description="Low complexity" evidence="1">
    <location>
        <begin position="303"/>
        <end position="318"/>
    </location>
</feature>
<evidence type="ECO:0000259" key="2">
    <source>
        <dbReference type="PROSITE" id="PS50013"/>
    </source>
</evidence>
<feature type="domain" description="Chromo" evidence="2">
    <location>
        <begin position="56"/>
        <end position="113"/>
    </location>
</feature>
<accession>A0A165E2R9</accession>